<evidence type="ECO:0000313" key="1">
    <source>
        <dbReference type="EMBL" id="SVC68174.1"/>
    </source>
</evidence>
<feature type="non-terminal residue" evidence="1">
    <location>
        <position position="36"/>
    </location>
</feature>
<organism evidence="1">
    <name type="scientific">marine metagenome</name>
    <dbReference type="NCBI Taxonomy" id="408172"/>
    <lineage>
        <taxon>unclassified sequences</taxon>
        <taxon>metagenomes</taxon>
        <taxon>ecological metagenomes</taxon>
    </lineage>
</organism>
<sequence length="36" mass="4319">MNVNFSILLNNLIKEFNKNNFYKVYLEGKKLVDIKN</sequence>
<dbReference type="AlphaFoldDB" id="A0A382P436"/>
<reference evidence="1" key="1">
    <citation type="submission" date="2018-05" db="EMBL/GenBank/DDBJ databases">
        <authorList>
            <person name="Lanie J.A."/>
            <person name="Ng W.-L."/>
            <person name="Kazmierczak K.M."/>
            <person name="Andrzejewski T.M."/>
            <person name="Davidsen T.M."/>
            <person name="Wayne K.J."/>
            <person name="Tettelin H."/>
            <person name="Glass J.I."/>
            <person name="Rusch D."/>
            <person name="Podicherti R."/>
            <person name="Tsui H.-C.T."/>
            <person name="Winkler M.E."/>
        </authorList>
    </citation>
    <scope>NUCLEOTIDE SEQUENCE</scope>
</reference>
<proteinExistence type="predicted"/>
<gene>
    <name evidence="1" type="ORF">METZ01_LOCUS321028</name>
</gene>
<accession>A0A382P436</accession>
<dbReference type="EMBL" id="UINC01104764">
    <property type="protein sequence ID" value="SVC68174.1"/>
    <property type="molecule type" value="Genomic_DNA"/>
</dbReference>
<protein>
    <submittedName>
        <fullName evidence="1">Uncharacterized protein</fullName>
    </submittedName>
</protein>
<name>A0A382P436_9ZZZZ</name>